<keyword evidence="2" id="KW-1185">Reference proteome</keyword>
<dbReference type="EMBL" id="JAHLDV010000074">
    <property type="protein sequence ID" value="MBU3161571.1"/>
    <property type="molecule type" value="Genomic_DNA"/>
</dbReference>
<name>A0ABS6BYB9_9CLOT</name>
<evidence type="ECO:0008006" key="3">
    <source>
        <dbReference type="Google" id="ProtNLM"/>
    </source>
</evidence>
<evidence type="ECO:0000313" key="1">
    <source>
        <dbReference type="EMBL" id="MBU3161571.1"/>
    </source>
</evidence>
<sequence length="60" mass="7471">MELEWNQQRVTAEIMKYKELLDDRIITEKEFAIKEKELLKILTKKKSNSWFRKFKIHFLL</sequence>
<protein>
    <recommendedName>
        <fullName evidence="3">SHOCT domain-containing protein</fullName>
    </recommendedName>
</protein>
<reference evidence="1 2" key="1">
    <citation type="submission" date="2021-06" db="EMBL/GenBank/DDBJ databases">
        <title>Clostridia strains as spoilage organisms.</title>
        <authorList>
            <person name="Wambui J."/>
            <person name="Stephan R."/>
            <person name="Stevens M.J.A."/>
        </authorList>
    </citation>
    <scope>NUCLEOTIDE SEQUENCE [LARGE SCALE GENOMIC DNA]</scope>
    <source>
        <strain evidence="1 2">DSM 14204</strain>
    </source>
</reference>
<evidence type="ECO:0000313" key="2">
    <source>
        <dbReference type="Proteomes" id="UP000776252"/>
    </source>
</evidence>
<dbReference type="Proteomes" id="UP000776252">
    <property type="component" value="Unassembled WGS sequence"/>
</dbReference>
<proteinExistence type="predicted"/>
<dbReference type="RefSeq" id="WP_216151439.1">
    <property type="nucleotide sequence ID" value="NZ_JAHLDV010000074.1"/>
</dbReference>
<comment type="caution">
    <text evidence="1">The sequence shown here is derived from an EMBL/GenBank/DDBJ whole genome shotgun (WGS) entry which is preliminary data.</text>
</comment>
<accession>A0ABS6BYB9</accession>
<organism evidence="1 2">
    <name type="scientific">Clostridium frigoris</name>
    <dbReference type="NCBI Taxonomy" id="205327"/>
    <lineage>
        <taxon>Bacteria</taxon>
        <taxon>Bacillati</taxon>
        <taxon>Bacillota</taxon>
        <taxon>Clostridia</taxon>
        <taxon>Eubacteriales</taxon>
        <taxon>Clostridiaceae</taxon>
        <taxon>Clostridium</taxon>
    </lineage>
</organism>
<gene>
    <name evidence="1" type="ORF">KPL37_17835</name>
</gene>